<keyword evidence="2 4" id="KW-0560">Oxidoreductase</keyword>
<dbReference type="Proteomes" id="UP000319716">
    <property type="component" value="Unassembled WGS sequence"/>
</dbReference>
<dbReference type="Pfam" id="PF02826">
    <property type="entry name" value="2-Hacid_dh_C"/>
    <property type="match status" value="1"/>
</dbReference>
<evidence type="ECO:0000256" key="1">
    <source>
        <dbReference type="ARBA" id="ARBA00005854"/>
    </source>
</evidence>
<feature type="domain" description="D-isomer specific 2-hydroxyacid dehydrogenase NAD-binding" evidence="6">
    <location>
        <begin position="116"/>
        <end position="301"/>
    </location>
</feature>
<gene>
    <name evidence="7" type="ORF">NBRC111894_1027</name>
</gene>
<dbReference type="PROSITE" id="PS00065">
    <property type="entry name" value="D_2_HYDROXYACID_DH_1"/>
    <property type="match status" value="1"/>
</dbReference>
<evidence type="ECO:0000256" key="2">
    <source>
        <dbReference type="ARBA" id="ARBA00023002"/>
    </source>
</evidence>
<name>A0A4Y1Z942_9BACL</name>
<dbReference type="InterPro" id="IPR006140">
    <property type="entry name" value="D-isomer_DH_NAD-bd"/>
</dbReference>
<dbReference type="InterPro" id="IPR036291">
    <property type="entry name" value="NAD(P)-bd_dom_sf"/>
</dbReference>
<dbReference type="PANTHER" id="PTHR43026">
    <property type="entry name" value="2-HYDROXYACID DEHYDROGENASE HOMOLOG 1-RELATED"/>
    <property type="match status" value="1"/>
</dbReference>
<protein>
    <submittedName>
        <fullName evidence="7">D-lactate dehydrogenase</fullName>
        <ecNumber evidence="7">1.1.1.28</ecNumber>
    </submittedName>
</protein>
<organism evidence="7 8">
    <name type="scientific">Sporolactobacillus inulinus</name>
    <dbReference type="NCBI Taxonomy" id="2078"/>
    <lineage>
        <taxon>Bacteria</taxon>
        <taxon>Bacillati</taxon>
        <taxon>Bacillota</taxon>
        <taxon>Bacilli</taxon>
        <taxon>Bacillales</taxon>
        <taxon>Sporolactobacillaceae</taxon>
        <taxon>Sporolactobacillus</taxon>
    </lineage>
</organism>
<evidence type="ECO:0000256" key="3">
    <source>
        <dbReference type="ARBA" id="ARBA00023027"/>
    </source>
</evidence>
<dbReference type="SUPFAM" id="SSF51735">
    <property type="entry name" value="NAD(P)-binding Rossmann-fold domains"/>
    <property type="match status" value="1"/>
</dbReference>
<dbReference type="PROSITE" id="PS00671">
    <property type="entry name" value="D_2_HYDROXYACID_DH_3"/>
    <property type="match status" value="1"/>
</dbReference>
<dbReference type="InterPro" id="IPR029753">
    <property type="entry name" value="D-isomer_DH_CS"/>
</dbReference>
<dbReference type="Pfam" id="PF00389">
    <property type="entry name" value="2-Hacid_dh"/>
    <property type="match status" value="1"/>
</dbReference>
<keyword evidence="3" id="KW-0520">NAD</keyword>
<dbReference type="SUPFAM" id="SSF52283">
    <property type="entry name" value="Formate/glycerate dehydrogenase catalytic domain-like"/>
    <property type="match status" value="1"/>
</dbReference>
<dbReference type="RefSeq" id="WP_262392268.1">
    <property type="nucleotide sequence ID" value="NZ_BEXB01000006.1"/>
</dbReference>
<evidence type="ECO:0000313" key="7">
    <source>
        <dbReference type="EMBL" id="GAY75473.1"/>
    </source>
</evidence>
<evidence type="ECO:0000259" key="5">
    <source>
        <dbReference type="Pfam" id="PF00389"/>
    </source>
</evidence>
<dbReference type="Gene3D" id="3.40.50.720">
    <property type="entry name" value="NAD(P)-binding Rossmann-like Domain"/>
    <property type="match status" value="2"/>
</dbReference>
<dbReference type="GO" id="GO:0008720">
    <property type="term" value="F:D-lactate dehydrogenase (NAD+) activity"/>
    <property type="evidence" value="ECO:0007669"/>
    <property type="project" value="UniProtKB-EC"/>
</dbReference>
<evidence type="ECO:0000259" key="6">
    <source>
        <dbReference type="Pfam" id="PF02826"/>
    </source>
</evidence>
<dbReference type="InterPro" id="IPR058205">
    <property type="entry name" value="D-LDH-like"/>
</dbReference>
<comment type="caution">
    <text evidence="7">The sequence shown here is derived from an EMBL/GenBank/DDBJ whole genome shotgun (WGS) entry which is preliminary data.</text>
</comment>
<dbReference type="EMBL" id="BEXB01000006">
    <property type="protein sequence ID" value="GAY75473.1"/>
    <property type="molecule type" value="Genomic_DNA"/>
</dbReference>
<proteinExistence type="inferred from homology"/>
<dbReference type="GO" id="GO:0051287">
    <property type="term" value="F:NAD binding"/>
    <property type="evidence" value="ECO:0007669"/>
    <property type="project" value="InterPro"/>
</dbReference>
<feature type="domain" description="D-isomer specific 2-hydroxyacid dehydrogenase catalytic" evidence="5">
    <location>
        <begin position="11"/>
        <end position="328"/>
    </location>
</feature>
<sequence>MAFKIIAYGVEPYEEHLYSELNKYGFELTLVNDLLTADNGDLAKGHDGVLLFVNCLADRANLEKFNDYGINYVFTRTAGFNHIDLQAAADLGIKVARVPAYSPNAIAELAVYLGTSLLRHTVYTTARTSKLNFTVTETNFSHEVHKIKVGIVGTGHIGCVEAELYKGLGAKLLGYDIFQSDFAKKLVEFKELDELLAESDIVSLHLPYFPGKNENFVGEDFIGKMKDGAILINTARGELVDEAAVTKAIKSGKLEGFGADVLTDEARFFGKDFSDGTEFPDATIKELIELYPKVLITPHVAAMTDVAVSNMISTSYDNFNAAIKGESLGRAEVELPEPAKNELSDKEAAPQMAGLFFCK</sequence>
<reference evidence="7 8" key="1">
    <citation type="submission" date="2017-11" db="EMBL/GenBank/DDBJ databases">
        <title>Draft Genome Sequence of Sporolactobacillus inulinus NBRC 111894 Isolated from Koso, a Japanese Sugar-Vegetable Fermented Beverage.</title>
        <authorList>
            <person name="Chiou T.Y."/>
            <person name="Oshima K."/>
            <person name="Suda W."/>
            <person name="Hattori M."/>
            <person name="Takahashi T."/>
        </authorList>
    </citation>
    <scope>NUCLEOTIDE SEQUENCE [LARGE SCALE GENOMIC DNA]</scope>
    <source>
        <strain evidence="7 8">NBRC111894</strain>
    </source>
</reference>
<dbReference type="InterPro" id="IPR029752">
    <property type="entry name" value="D-isomer_DH_CS1"/>
</dbReference>
<evidence type="ECO:0000256" key="4">
    <source>
        <dbReference type="RuleBase" id="RU003719"/>
    </source>
</evidence>
<dbReference type="EC" id="1.1.1.28" evidence="7"/>
<comment type="similarity">
    <text evidence="1 4">Belongs to the D-isomer specific 2-hydroxyacid dehydrogenase family.</text>
</comment>
<evidence type="ECO:0000313" key="8">
    <source>
        <dbReference type="Proteomes" id="UP000319716"/>
    </source>
</evidence>
<accession>A0A4Y1Z942</accession>
<dbReference type="InterPro" id="IPR006139">
    <property type="entry name" value="D-isomer_2_OHA_DH_cat_dom"/>
</dbReference>
<dbReference type="PANTHER" id="PTHR43026:SF1">
    <property type="entry name" value="2-HYDROXYACID DEHYDROGENASE HOMOLOG 1-RELATED"/>
    <property type="match status" value="1"/>
</dbReference>
<dbReference type="AlphaFoldDB" id="A0A4Y1Z942"/>